<dbReference type="InterPro" id="IPR015064">
    <property type="entry name" value="Sda"/>
</dbReference>
<gene>
    <name evidence="1" type="ORF">D3H55_08485</name>
</gene>
<dbReference type="Pfam" id="PF08970">
    <property type="entry name" value="Sda"/>
    <property type="match status" value="1"/>
</dbReference>
<sequence>MDPITLKQLSNKQLMTVWRHAKKQRHSEEYIAMLKKEMKRRVIVTYK</sequence>
<dbReference type="Proteomes" id="UP000265801">
    <property type="component" value="Unassembled WGS sequence"/>
</dbReference>
<protein>
    <submittedName>
        <fullName evidence="1">Sporulation histidine kinase inhibitor Sda</fullName>
    </submittedName>
</protein>
<dbReference type="AlphaFoldDB" id="A0A3A1R3B4"/>
<evidence type="ECO:0000313" key="1">
    <source>
        <dbReference type="EMBL" id="RIW35076.1"/>
    </source>
</evidence>
<dbReference type="EMBL" id="QXIR01000009">
    <property type="protein sequence ID" value="RIW35076.1"/>
    <property type="molecule type" value="Genomic_DNA"/>
</dbReference>
<organism evidence="1 2">
    <name type="scientific">Bacillus salacetis</name>
    <dbReference type="NCBI Taxonomy" id="2315464"/>
    <lineage>
        <taxon>Bacteria</taxon>
        <taxon>Bacillati</taxon>
        <taxon>Bacillota</taxon>
        <taxon>Bacilli</taxon>
        <taxon>Bacillales</taxon>
        <taxon>Bacillaceae</taxon>
        <taxon>Bacillus</taxon>
    </lineage>
</organism>
<name>A0A3A1R3B4_9BACI</name>
<dbReference type="InterPro" id="IPR036916">
    <property type="entry name" value="Sda_sf"/>
</dbReference>
<accession>A0A3A1R3B4</accession>
<proteinExistence type="predicted"/>
<dbReference type="Gene3D" id="1.10.287.1100">
    <property type="entry name" value="Sporulation inhibitor A"/>
    <property type="match status" value="1"/>
</dbReference>
<keyword evidence="2" id="KW-1185">Reference proteome</keyword>
<dbReference type="RefSeq" id="WP_119546478.1">
    <property type="nucleotide sequence ID" value="NZ_QXIR01000009.1"/>
</dbReference>
<dbReference type="SUPFAM" id="SSF100985">
    <property type="entry name" value="Sporulation inhibitor Sda"/>
    <property type="match status" value="1"/>
</dbReference>
<dbReference type="OrthoDB" id="2909523at2"/>
<comment type="caution">
    <text evidence="1">The sequence shown here is derived from an EMBL/GenBank/DDBJ whole genome shotgun (WGS) entry which is preliminary data.</text>
</comment>
<reference evidence="1 2" key="1">
    <citation type="submission" date="2018-09" db="EMBL/GenBank/DDBJ databases">
        <title>Bacillus saliacetes sp. nov., isolated from Thai shrimp paste (Ka-pi).</title>
        <authorList>
            <person name="Daroonpunt R."/>
            <person name="Tanasupawat S."/>
            <person name="Yiamsombut S."/>
        </authorList>
    </citation>
    <scope>NUCLEOTIDE SEQUENCE [LARGE SCALE GENOMIC DNA]</scope>
    <source>
        <strain evidence="1 2">SKP7-4</strain>
    </source>
</reference>
<evidence type="ECO:0000313" key="2">
    <source>
        <dbReference type="Proteomes" id="UP000265801"/>
    </source>
</evidence>